<evidence type="ECO:0000256" key="1">
    <source>
        <dbReference type="ARBA" id="ARBA00000971"/>
    </source>
</evidence>
<dbReference type="EC" id="5.2.1.8" evidence="2 5"/>
<keyword evidence="3 5" id="KW-0697">Rotamase</keyword>
<organism evidence="8 9">
    <name type="scientific">Cylindrotheca closterium</name>
    <dbReference type="NCBI Taxonomy" id="2856"/>
    <lineage>
        <taxon>Eukaryota</taxon>
        <taxon>Sar</taxon>
        <taxon>Stramenopiles</taxon>
        <taxon>Ochrophyta</taxon>
        <taxon>Bacillariophyta</taxon>
        <taxon>Bacillariophyceae</taxon>
        <taxon>Bacillariophycidae</taxon>
        <taxon>Bacillariales</taxon>
        <taxon>Bacillariaceae</taxon>
        <taxon>Cylindrotheca</taxon>
    </lineage>
</organism>
<dbReference type="GO" id="GO:0003755">
    <property type="term" value="F:peptidyl-prolyl cis-trans isomerase activity"/>
    <property type="evidence" value="ECO:0007669"/>
    <property type="project" value="UniProtKB-KW"/>
</dbReference>
<dbReference type="Proteomes" id="UP001295423">
    <property type="component" value="Unassembled WGS sequence"/>
</dbReference>
<dbReference type="Gene3D" id="1.10.150.50">
    <property type="entry name" value="Transcription Factor, Ets-1"/>
    <property type="match status" value="1"/>
</dbReference>
<dbReference type="PANTHER" id="PTHR10516:SF443">
    <property type="entry name" value="FK506-BINDING PROTEIN 59-RELATED"/>
    <property type="match status" value="1"/>
</dbReference>
<evidence type="ECO:0000256" key="6">
    <source>
        <dbReference type="SAM" id="SignalP"/>
    </source>
</evidence>
<protein>
    <recommendedName>
        <fullName evidence="2 5">peptidylprolyl isomerase</fullName>
        <ecNumber evidence="2 5">5.2.1.8</ecNumber>
    </recommendedName>
</protein>
<evidence type="ECO:0000256" key="5">
    <source>
        <dbReference type="PROSITE-ProRule" id="PRU00277"/>
    </source>
</evidence>
<reference evidence="8" key="1">
    <citation type="submission" date="2023-08" db="EMBL/GenBank/DDBJ databases">
        <authorList>
            <person name="Audoor S."/>
            <person name="Bilcke G."/>
        </authorList>
    </citation>
    <scope>NUCLEOTIDE SEQUENCE</scope>
</reference>
<proteinExistence type="predicted"/>
<evidence type="ECO:0000256" key="4">
    <source>
        <dbReference type="ARBA" id="ARBA00023235"/>
    </source>
</evidence>
<feature type="chain" id="PRO_5042294520" description="peptidylprolyl isomerase" evidence="6">
    <location>
        <begin position="24"/>
        <end position="269"/>
    </location>
</feature>
<comment type="catalytic activity">
    <reaction evidence="1 5">
        <text>[protein]-peptidylproline (omega=180) = [protein]-peptidylproline (omega=0)</text>
        <dbReference type="Rhea" id="RHEA:16237"/>
        <dbReference type="Rhea" id="RHEA-COMP:10747"/>
        <dbReference type="Rhea" id="RHEA-COMP:10748"/>
        <dbReference type="ChEBI" id="CHEBI:83833"/>
        <dbReference type="ChEBI" id="CHEBI:83834"/>
        <dbReference type="EC" id="5.2.1.8"/>
    </reaction>
</comment>
<evidence type="ECO:0000259" key="7">
    <source>
        <dbReference type="PROSITE" id="PS50059"/>
    </source>
</evidence>
<dbReference type="PROSITE" id="PS50059">
    <property type="entry name" value="FKBP_PPIASE"/>
    <property type="match status" value="1"/>
</dbReference>
<gene>
    <name evidence="8" type="ORF">CYCCA115_LOCUS5357</name>
</gene>
<dbReference type="PANTHER" id="PTHR10516">
    <property type="entry name" value="PEPTIDYL-PROLYL CIS-TRANS ISOMERASE"/>
    <property type="match status" value="1"/>
</dbReference>
<feature type="domain" description="PPIase FKBP-type" evidence="7">
    <location>
        <begin position="164"/>
        <end position="244"/>
    </location>
</feature>
<evidence type="ECO:0000313" key="9">
    <source>
        <dbReference type="Proteomes" id="UP001295423"/>
    </source>
</evidence>
<sequence length="269" mass="29442">MTTRLRTSLSLFLFAVSASGSLAFAPSINNAPQFVRQESKSSCLYISPLASKDYLTEDGGVQKEILFEGKGGIPAKGTSVIMSYAGSLAPNNWSSQEVVDCWLSEQQGLDHLKDAFLDSEIDEAKLTNPDEFTEDFVTNTLDVQAKIQCKKLVLAAKRLASNRGELPYGHMFDSNPEYSYKLGSNKLIKGMEIGLATMKPGEWSVISIRSDYGYGSEGYRKANGDVIVPPFATLNFEVQLYPEGITDLKGLEEYLGGGDEAFDIDINDV</sequence>
<comment type="caution">
    <text evidence="8">The sequence shown here is derived from an EMBL/GenBank/DDBJ whole genome shotgun (WGS) entry which is preliminary data.</text>
</comment>
<keyword evidence="4 5" id="KW-0413">Isomerase</keyword>
<evidence type="ECO:0000313" key="8">
    <source>
        <dbReference type="EMBL" id="CAJ1936768.1"/>
    </source>
</evidence>
<accession>A0AAD2CN78</accession>
<evidence type="ECO:0000256" key="3">
    <source>
        <dbReference type="ARBA" id="ARBA00023110"/>
    </source>
</evidence>
<feature type="signal peptide" evidence="6">
    <location>
        <begin position="1"/>
        <end position="23"/>
    </location>
</feature>
<evidence type="ECO:0000256" key="2">
    <source>
        <dbReference type="ARBA" id="ARBA00013194"/>
    </source>
</evidence>
<dbReference type="InterPro" id="IPR050689">
    <property type="entry name" value="FKBP-type_PPIase"/>
</dbReference>
<dbReference type="SUPFAM" id="SSF54534">
    <property type="entry name" value="FKBP-like"/>
    <property type="match status" value="1"/>
</dbReference>
<dbReference type="EMBL" id="CAKOGP040000557">
    <property type="protein sequence ID" value="CAJ1936768.1"/>
    <property type="molecule type" value="Genomic_DNA"/>
</dbReference>
<dbReference type="InterPro" id="IPR046357">
    <property type="entry name" value="PPIase_dom_sf"/>
</dbReference>
<dbReference type="Gene3D" id="3.10.50.40">
    <property type="match status" value="1"/>
</dbReference>
<dbReference type="AlphaFoldDB" id="A0AAD2CN78"/>
<keyword evidence="9" id="KW-1185">Reference proteome</keyword>
<dbReference type="GO" id="GO:0005737">
    <property type="term" value="C:cytoplasm"/>
    <property type="evidence" value="ECO:0007669"/>
    <property type="project" value="TreeGrafter"/>
</dbReference>
<dbReference type="Pfam" id="PF00254">
    <property type="entry name" value="FKBP_C"/>
    <property type="match status" value="1"/>
</dbReference>
<dbReference type="InterPro" id="IPR013761">
    <property type="entry name" value="SAM/pointed_sf"/>
</dbReference>
<dbReference type="InterPro" id="IPR001179">
    <property type="entry name" value="PPIase_FKBP_dom"/>
</dbReference>
<keyword evidence="6" id="KW-0732">Signal</keyword>
<name>A0AAD2CN78_9STRA</name>